<dbReference type="Proteomes" id="UP000813385">
    <property type="component" value="Unassembled WGS sequence"/>
</dbReference>
<evidence type="ECO:0000313" key="1">
    <source>
        <dbReference type="EMBL" id="KAH7368127.1"/>
    </source>
</evidence>
<gene>
    <name evidence="1" type="ORF">B0T11DRAFT_60980</name>
</gene>
<proteinExistence type="predicted"/>
<protein>
    <recommendedName>
        <fullName evidence="3">F-box domain-containing protein</fullName>
    </recommendedName>
</protein>
<reference evidence="1" key="1">
    <citation type="journal article" date="2021" name="Nat. Commun.">
        <title>Genetic determinants of endophytism in the Arabidopsis root mycobiome.</title>
        <authorList>
            <person name="Mesny F."/>
            <person name="Miyauchi S."/>
            <person name="Thiergart T."/>
            <person name="Pickel B."/>
            <person name="Atanasova L."/>
            <person name="Karlsson M."/>
            <person name="Huettel B."/>
            <person name="Barry K.W."/>
            <person name="Haridas S."/>
            <person name="Chen C."/>
            <person name="Bauer D."/>
            <person name="Andreopoulos W."/>
            <person name="Pangilinan J."/>
            <person name="LaButti K."/>
            <person name="Riley R."/>
            <person name="Lipzen A."/>
            <person name="Clum A."/>
            <person name="Drula E."/>
            <person name="Henrissat B."/>
            <person name="Kohler A."/>
            <person name="Grigoriev I.V."/>
            <person name="Martin F.M."/>
            <person name="Hacquard S."/>
        </authorList>
    </citation>
    <scope>NUCLEOTIDE SEQUENCE</scope>
    <source>
        <strain evidence="1">MPI-CAGE-AT-0016</strain>
    </source>
</reference>
<evidence type="ECO:0000313" key="2">
    <source>
        <dbReference type="Proteomes" id="UP000813385"/>
    </source>
</evidence>
<evidence type="ECO:0008006" key="3">
    <source>
        <dbReference type="Google" id="ProtNLM"/>
    </source>
</evidence>
<organism evidence="1 2">
    <name type="scientific">Plectosphaerella cucumerina</name>
    <dbReference type="NCBI Taxonomy" id="40658"/>
    <lineage>
        <taxon>Eukaryota</taxon>
        <taxon>Fungi</taxon>
        <taxon>Dikarya</taxon>
        <taxon>Ascomycota</taxon>
        <taxon>Pezizomycotina</taxon>
        <taxon>Sordariomycetes</taxon>
        <taxon>Hypocreomycetidae</taxon>
        <taxon>Glomerellales</taxon>
        <taxon>Plectosphaerellaceae</taxon>
        <taxon>Plectosphaerella</taxon>
    </lineage>
</organism>
<dbReference type="EMBL" id="JAGPXD010000002">
    <property type="protein sequence ID" value="KAH7368127.1"/>
    <property type="molecule type" value="Genomic_DNA"/>
</dbReference>
<dbReference type="AlphaFoldDB" id="A0A8K0X5R9"/>
<name>A0A8K0X5R9_9PEZI</name>
<accession>A0A8K0X5R9</accession>
<sequence>MPVDLLFFINEELQPVDRLALLLTCRSLFHVFPSIESIPLNEPERTDFHVHLERDLNDRYALCTSCGVLRRFTKTRHLTASTVDLFAKLDLSSQWRTGQMELGV</sequence>
<keyword evidence="2" id="KW-1185">Reference proteome</keyword>
<comment type="caution">
    <text evidence="1">The sequence shown here is derived from an EMBL/GenBank/DDBJ whole genome shotgun (WGS) entry which is preliminary data.</text>
</comment>